<reference evidence="1" key="1">
    <citation type="submission" date="2020-07" db="EMBL/GenBank/DDBJ databases">
        <title>Pseudomonas chaetoceroseae sp. nov., a new member of the Pseudomonas oleovorans group isolated from a culture of Chaetoceros calcitrans.</title>
        <authorList>
            <person name="Girard L."/>
            <person name="Lood C."/>
            <person name="De Mot R."/>
            <person name="Baudart J."/>
        </authorList>
    </citation>
    <scope>NUCLEOTIDE SEQUENCE</scope>
    <source>
        <strain evidence="1">536</strain>
    </source>
</reference>
<sequence length="102" mass="9983">MAKNYHQDGNVLDLIAPAGGVVSGGAYRIGTINCVALVTADEGEVFAAQVTGVWRLPAAAGLAAGAGVDLTDGELVAVGSGALFGKLVGATVAGEALCRLSN</sequence>
<keyword evidence="2" id="KW-1185">Reference proteome</keyword>
<proteinExistence type="predicted"/>
<gene>
    <name evidence="1" type="ORF">H3221_20025</name>
</gene>
<organism evidence="1 2">
    <name type="scientific">Pseudomonas chaetocerotis</name>
    <dbReference type="NCBI Taxonomy" id="2758695"/>
    <lineage>
        <taxon>Bacteria</taxon>
        <taxon>Pseudomonadati</taxon>
        <taxon>Pseudomonadota</taxon>
        <taxon>Gammaproteobacteria</taxon>
        <taxon>Pseudomonadales</taxon>
        <taxon>Pseudomonadaceae</taxon>
        <taxon>Pseudomonas</taxon>
    </lineage>
</organism>
<dbReference type="Proteomes" id="UP000596932">
    <property type="component" value="Unassembled WGS sequence"/>
</dbReference>
<dbReference type="EMBL" id="JACFYX010000022">
    <property type="protein sequence ID" value="MBG0837409.1"/>
    <property type="molecule type" value="Genomic_DNA"/>
</dbReference>
<evidence type="ECO:0000313" key="2">
    <source>
        <dbReference type="Proteomes" id="UP000596932"/>
    </source>
</evidence>
<comment type="caution">
    <text evidence="1">The sequence shown here is derived from an EMBL/GenBank/DDBJ whole genome shotgun (WGS) entry which is preliminary data.</text>
</comment>
<protein>
    <submittedName>
        <fullName evidence="1">DUF2190 family protein</fullName>
    </submittedName>
</protein>
<dbReference type="AlphaFoldDB" id="A0A931D4P5"/>
<accession>A0A931D4P5</accession>
<dbReference type="InterPro" id="IPR011231">
    <property type="entry name" value="Phage_VT1-Sakai_H0018"/>
</dbReference>
<evidence type="ECO:0000313" key="1">
    <source>
        <dbReference type="EMBL" id="MBG0837409.1"/>
    </source>
</evidence>
<dbReference type="RefSeq" id="WP_196476446.1">
    <property type="nucleotide sequence ID" value="NZ_JACFYX020000009.1"/>
</dbReference>
<name>A0A931D4P5_9PSED</name>
<dbReference type="Pfam" id="PF09956">
    <property type="entry name" value="Phage_cement_2"/>
    <property type="match status" value="1"/>
</dbReference>